<name>A0A0C3P7V0_PISTI</name>
<protein>
    <recommendedName>
        <fullName evidence="2">DUF6533 domain-containing protein</fullName>
    </recommendedName>
</protein>
<evidence type="ECO:0000259" key="2">
    <source>
        <dbReference type="Pfam" id="PF20151"/>
    </source>
</evidence>
<dbReference type="Proteomes" id="UP000054217">
    <property type="component" value="Unassembled WGS sequence"/>
</dbReference>
<accession>A0A0C3P7V0</accession>
<keyword evidence="1" id="KW-0472">Membrane</keyword>
<dbReference type="InterPro" id="IPR045340">
    <property type="entry name" value="DUF6533"/>
</dbReference>
<dbReference type="AlphaFoldDB" id="A0A0C3P7V0"/>
<reference evidence="3 4" key="1">
    <citation type="submission" date="2014-04" db="EMBL/GenBank/DDBJ databases">
        <authorList>
            <consortium name="DOE Joint Genome Institute"/>
            <person name="Kuo A."/>
            <person name="Kohler A."/>
            <person name="Costa M.D."/>
            <person name="Nagy L.G."/>
            <person name="Floudas D."/>
            <person name="Copeland A."/>
            <person name="Barry K.W."/>
            <person name="Cichocki N."/>
            <person name="Veneault-Fourrey C."/>
            <person name="LaButti K."/>
            <person name="Lindquist E.A."/>
            <person name="Lipzen A."/>
            <person name="Lundell T."/>
            <person name="Morin E."/>
            <person name="Murat C."/>
            <person name="Sun H."/>
            <person name="Tunlid A."/>
            <person name="Henrissat B."/>
            <person name="Grigoriev I.V."/>
            <person name="Hibbett D.S."/>
            <person name="Martin F."/>
            <person name="Nordberg H.P."/>
            <person name="Cantor M.N."/>
            <person name="Hua S.X."/>
        </authorList>
    </citation>
    <scope>NUCLEOTIDE SEQUENCE [LARGE SCALE GENOMIC DNA]</scope>
    <source>
        <strain evidence="3 4">Marx 270</strain>
    </source>
</reference>
<keyword evidence="4" id="KW-1185">Reference proteome</keyword>
<dbReference type="Pfam" id="PF20151">
    <property type="entry name" value="DUF6533"/>
    <property type="match status" value="1"/>
</dbReference>
<feature type="non-terminal residue" evidence="3">
    <location>
        <position position="1"/>
    </location>
</feature>
<evidence type="ECO:0000313" key="4">
    <source>
        <dbReference type="Proteomes" id="UP000054217"/>
    </source>
</evidence>
<dbReference type="EMBL" id="KN831976">
    <property type="protein sequence ID" value="KIO03529.1"/>
    <property type="molecule type" value="Genomic_DNA"/>
</dbReference>
<dbReference type="InParanoid" id="A0A0C3P7V0"/>
<evidence type="ECO:0000256" key="1">
    <source>
        <dbReference type="SAM" id="Phobius"/>
    </source>
</evidence>
<sequence length="121" mass="13394">RAATAAGYTLLVYDYFLTLSDEVECMWYAPWTPVKFVYLANRYIVLLGQTVICIQATGIVAAVAGVRPNSDAMRLASLSFLRRAAMVTQYSLRYIICSLSRLYTVCPLQLPGKVSVDGLQS</sequence>
<feature type="transmembrane region" description="Helical" evidence="1">
    <location>
        <begin position="43"/>
        <end position="66"/>
    </location>
</feature>
<keyword evidence="1" id="KW-1133">Transmembrane helix</keyword>
<organism evidence="3 4">
    <name type="scientific">Pisolithus tinctorius Marx 270</name>
    <dbReference type="NCBI Taxonomy" id="870435"/>
    <lineage>
        <taxon>Eukaryota</taxon>
        <taxon>Fungi</taxon>
        <taxon>Dikarya</taxon>
        <taxon>Basidiomycota</taxon>
        <taxon>Agaricomycotina</taxon>
        <taxon>Agaricomycetes</taxon>
        <taxon>Agaricomycetidae</taxon>
        <taxon>Boletales</taxon>
        <taxon>Sclerodermatineae</taxon>
        <taxon>Pisolithaceae</taxon>
        <taxon>Pisolithus</taxon>
    </lineage>
</organism>
<feature type="domain" description="DUF6533" evidence="2">
    <location>
        <begin position="4"/>
        <end position="47"/>
    </location>
</feature>
<keyword evidence="1" id="KW-0812">Transmembrane</keyword>
<reference evidence="4" key="2">
    <citation type="submission" date="2015-01" db="EMBL/GenBank/DDBJ databases">
        <title>Evolutionary Origins and Diversification of the Mycorrhizal Mutualists.</title>
        <authorList>
            <consortium name="DOE Joint Genome Institute"/>
            <consortium name="Mycorrhizal Genomics Consortium"/>
            <person name="Kohler A."/>
            <person name="Kuo A."/>
            <person name="Nagy L.G."/>
            <person name="Floudas D."/>
            <person name="Copeland A."/>
            <person name="Barry K.W."/>
            <person name="Cichocki N."/>
            <person name="Veneault-Fourrey C."/>
            <person name="LaButti K."/>
            <person name="Lindquist E.A."/>
            <person name="Lipzen A."/>
            <person name="Lundell T."/>
            <person name="Morin E."/>
            <person name="Murat C."/>
            <person name="Riley R."/>
            <person name="Ohm R."/>
            <person name="Sun H."/>
            <person name="Tunlid A."/>
            <person name="Henrissat B."/>
            <person name="Grigoriev I.V."/>
            <person name="Hibbett D.S."/>
            <person name="Martin F."/>
        </authorList>
    </citation>
    <scope>NUCLEOTIDE SEQUENCE [LARGE SCALE GENOMIC DNA]</scope>
    <source>
        <strain evidence="4">Marx 270</strain>
    </source>
</reference>
<evidence type="ECO:0000313" key="3">
    <source>
        <dbReference type="EMBL" id="KIO03529.1"/>
    </source>
</evidence>
<gene>
    <name evidence="3" type="ORF">M404DRAFT_145802</name>
</gene>
<proteinExistence type="predicted"/>
<dbReference type="OrthoDB" id="2638860at2759"/>
<dbReference type="HOGENOM" id="CLU_2043709_0_0_1"/>